<keyword evidence="1" id="KW-0812">Transmembrane</keyword>
<evidence type="ECO:0000313" key="3">
    <source>
        <dbReference type="Proteomes" id="UP001454036"/>
    </source>
</evidence>
<feature type="transmembrane region" description="Helical" evidence="1">
    <location>
        <begin position="14"/>
        <end position="32"/>
    </location>
</feature>
<name>A0AAV3RU92_LITER</name>
<dbReference type="Proteomes" id="UP001454036">
    <property type="component" value="Unassembled WGS sequence"/>
</dbReference>
<sequence>MQNNSPDNKFKNSLLMRHASLVFTPTVFIIIYNEYEAGMGYTVKEITEKQIGTTKVVEVQRIGGLVASRSPTQRLVNWLAMAKSLLPRNSSSALTNLKGILG</sequence>
<gene>
    <name evidence="2" type="ORF">LIER_30834</name>
</gene>
<proteinExistence type="predicted"/>
<reference evidence="2 3" key="1">
    <citation type="submission" date="2024-01" db="EMBL/GenBank/DDBJ databases">
        <title>The complete chloroplast genome sequence of Lithospermum erythrorhizon: insights into the phylogenetic relationship among Boraginaceae species and the maternal lineages of purple gromwells.</title>
        <authorList>
            <person name="Okada T."/>
            <person name="Watanabe K."/>
        </authorList>
    </citation>
    <scope>NUCLEOTIDE SEQUENCE [LARGE SCALE GENOMIC DNA]</scope>
</reference>
<evidence type="ECO:0000256" key="1">
    <source>
        <dbReference type="SAM" id="Phobius"/>
    </source>
</evidence>
<protein>
    <submittedName>
        <fullName evidence="2">Uncharacterized protein</fullName>
    </submittedName>
</protein>
<comment type="caution">
    <text evidence="2">The sequence shown here is derived from an EMBL/GenBank/DDBJ whole genome shotgun (WGS) entry which is preliminary data.</text>
</comment>
<keyword evidence="1" id="KW-0472">Membrane</keyword>
<keyword evidence="1" id="KW-1133">Transmembrane helix</keyword>
<dbReference type="AlphaFoldDB" id="A0AAV3RU92"/>
<evidence type="ECO:0000313" key="2">
    <source>
        <dbReference type="EMBL" id="GAA0183421.1"/>
    </source>
</evidence>
<keyword evidence="3" id="KW-1185">Reference proteome</keyword>
<dbReference type="EMBL" id="BAABME010011217">
    <property type="protein sequence ID" value="GAA0183421.1"/>
    <property type="molecule type" value="Genomic_DNA"/>
</dbReference>
<accession>A0AAV3RU92</accession>
<organism evidence="2 3">
    <name type="scientific">Lithospermum erythrorhizon</name>
    <name type="common">Purple gromwell</name>
    <name type="synonym">Lithospermum officinale var. erythrorhizon</name>
    <dbReference type="NCBI Taxonomy" id="34254"/>
    <lineage>
        <taxon>Eukaryota</taxon>
        <taxon>Viridiplantae</taxon>
        <taxon>Streptophyta</taxon>
        <taxon>Embryophyta</taxon>
        <taxon>Tracheophyta</taxon>
        <taxon>Spermatophyta</taxon>
        <taxon>Magnoliopsida</taxon>
        <taxon>eudicotyledons</taxon>
        <taxon>Gunneridae</taxon>
        <taxon>Pentapetalae</taxon>
        <taxon>asterids</taxon>
        <taxon>lamiids</taxon>
        <taxon>Boraginales</taxon>
        <taxon>Boraginaceae</taxon>
        <taxon>Boraginoideae</taxon>
        <taxon>Lithospermeae</taxon>
        <taxon>Lithospermum</taxon>
    </lineage>
</organism>